<dbReference type="InterPro" id="IPR035892">
    <property type="entry name" value="C2_domain_sf"/>
</dbReference>
<comment type="similarity">
    <text evidence="1">Belongs to the CC2D1 family.</text>
</comment>
<evidence type="ECO:0000313" key="4">
    <source>
        <dbReference type="Proteomes" id="UP000322000"/>
    </source>
</evidence>
<dbReference type="KEGG" id="tnl:113508184"/>
<dbReference type="InterPro" id="IPR039725">
    <property type="entry name" value="CC2D1A/B"/>
</dbReference>
<feature type="region of interest" description="Disordered" evidence="2">
    <location>
        <begin position="538"/>
        <end position="598"/>
    </location>
</feature>
<feature type="region of interest" description="Disordered" evidence="2">
    <location>
        <begin position="406"/>
        <end position="447"/>
    </location>
</feature>
<keyword evidence="4" id="KW-1185">Reference proteome</keyword>
<dbReference type="RefSeq" id="XP_026746941.1">
    <property type="nucleotide sequence ID" value="XM_026891140.1"/>
</dbReference>
<dbReference type="GO" id="GO:0001227">
    <property type="term" value="F:DNA-binding transcription repressor activity, RNA polymerase II-specific"/>
    <property type="evidence" value="ECO:0007669"/>
    <property type="project" value="InterPro"/>
</dbReference>
<dbReference type="PANTHER" id="PTHR13076:SF9">
    <property type="entry name" value="COILED-COIL AND C2 DOMAIN-CONTAINING PROTEIN 1-LIKE"/>
    <property type="match status" value="1"/>
</dbReference>
<feature type="region of interest" description="Disordered" evidence="2">
    <location>
        <begin position="46"/>
        <end position="65"/>
    </location>
</feature>
<name>A0A7E5X3I3_TRINI</name>
<dbReference type="PROSITE" id="PS50004">
    <property type="entry name" value="C2"/>
    <property type="match status" value="1"/>
</dbReference>
<feature type="region of interest" description="Disordered" evidence="2">
    <location>
        <begin position="1"/>
        <end position="37"/>
    </location>
</feature>
<feature type="domain" description="C2" evidence="3">
    <location>
        <begin position="679"/>
        <end position="820"/>
    </location>
</feature>
<feature type="compositionally biased region" description="Acidic residues" evidence="2">
    <location>
        <begin position="23"/>
        <end position="37"/>
    </location>
</feature>
<dbReference type="SUPFAM" id="SSF49562">
    <property type="entry name" value="C2 domain (Calcium/lipid-binding domain, CaLB)"/>
    <property type="match status" value="1"/>
</dbReference>
<feature type="region of interest" description="Disordered" evidence="2">
    <location>
        <begin position="177"/>
        <end position="263"/>
    </location>
</feature>
<feature type="compositionally biased region" description="Pro residues" evidence="2">
    <location>
        <begin position="111"/>
        <end position="124"/>
    </location>
</feature>
<dbReference type="Pfam" id="PF00168">
    <property type="entry name" value="C2"/>
    <property type="match status" value="1"/>
</dbReference>
<dbReference type="PANTHER" id="PTHR13076">
    <property type="entry name" value="COILED-COIL AND C2 DOMAIN-CONTAINING PROTEIN 1-LIKE"/>
    <property type="match status" value="1"/>
</dbReference>
<evidence type="ECO:0000256" key="2">
    <source>
        <dbReference type="SAM" id="MobiDB-lite"/>
    </source>
</evidence>
<dbReference type="InterPro" id="IPR000008">
    <property type="entry name" value="C2_dom"/>
</dbReference>
<dbReference type="Proteomes" id="UP000322000">
    <property type="component" value="Unplaced"/>
</dbReference>
<dbReference type="SMART" id="SM00685">
    <property type="entry name" value="DM14"/>
    <property type="match status" value="4"/>
</dbReference>
<dbReference type="GeneID" id="113508184"/>
<dbReference type="Pfam" id="PF21528">
    <property type="entry name" value="CC2D1A-B_DM14"/>
    <property type="match status" value="2"/>
</dbReference>
<evidence type="ECO:0000259" key="3">
    <source>
        <dbReference type="PROSITE" id="PS50004"/>
    </source>
</evidence>
<feature type="compositionally biased region" description="Basic and acidic residues" evidence="2">
    <location>
        <begin position="237"/>
        <end position="250"/>
    </location>
</feature>
<dbReference type="AlphaFoldDB" id="A0A7E5X3I3"/>
<evidence type="ECO:0000256" key="1">
    <source>
        <dbReference type="ARBA" id="ARBA00010672"/>
    </source>
</evidence>
<proteinExistence type="inferred from homology"/>
<dbReference type="SMART" id="SM00239">
    <property type="entry name" value="C2"/>
    <property type="match status" value="1"/>
</dbReference>
<feature type="compositionally biased region" description="Acidic residues" evidence="2">
    <location>
        <begin position="85"/>
        <end position="94"/>
    </location>
</feature>
<sequence length="860" mass="93409">MSRRPHSGKKTNLSQFGLIDIPDLNDDDEPLDLSDDDIDLEAELAAISGGQQRRRPKKPPPTTSAVNLDAMIAESLKDIPSNDEASGDDDDPDLLNELQALSLADDDESPPPRAARPAPPPPGAPLSTDSSTISLLQDRITNYTVAEKNAKANGESSRARRFGRGLKTLQDLLKQAKAGKPIMNEDIPPPVVVGKAPDGSQRIPEEVPTSPAPQIPREAPEAPLIDFGPPEPSPASRSEKPRPPSPRPEEPSPPEPSSHRAETNEGLQIILARKNEFKVAALEAKRNGNKALALNLLKVTKQFDIVVEAYKRGEAMDLNELPTVAMFADSAEGGREDESIQSSEAPAPAPPVLVTATTLEEGLKQRLMAFRELESKAKEEGNMSKARRMNRITKQYADAIKQHGAGRPINTDELPAPAGFGPLPTAGRPQPVAPPAPVATPSSERKVTKNEPLAYLLQEQRKFKEAALFFKKNDNIPAAKGLLRMVKYYDPIIEDARAGKRVHLDNVVVIPYSMRDLEARYGGGSSHSTAWVEELVNSVSRPRRQSTSSTTSGASSGVSGASGGSAGSGGSGGSAASGGSRQAPRASGSGAGPDDGIMAGALAADASIDTSASHDEVFSRLQHQLELQRQLCQAHYEHNMKIGNIAEAKKIEPMIQDISERLDVAFLEFKRRGVLPRFHYEMRQFSIVQCNTHLSDSDLELTIVRGIAYNVANPKDIDTYVKFEFPFPQEAPVSDRTVIVKDTNNPEYNQTFNLTINRTRACLRVFKRHGIKFEVWSRGCGGCADALFCCSGWFRSDALVGAATVKLAPLQDHITLHNSFPLMDGRRPTGGSLEVKLNVRTPLLQEQVKTTQHRWIVIED</sequence>
<protein>
    <submittedName>
        <fullName evidence="5">Coiled-coil and C2 domain-containing protein 1-like isoform X1</fullName>
    </submittedName>
</protein>
<reference evidence="5" key="1">
    <citation type="submission" date="2025-08" db="UniProtKB">
        <authorList>
            <consortium name="RefSeq"/>
        </authorList>
    </citation>
    <scope>IDENTIFICATION</scope>
</reference>
<dbReference type="InParanoid" id="A0A7E5X3I3"/>
<feature type="region of interest" description="Disordered" evidence="2">
    <location>
        <begin position="74"/>
        <end position="132"/>
    </location>
</feature>
<dbReference type="FunCoup" id="A0A7E5X3I3">
    <property type="interactions" value="1184"/>
</dbReference>
<dbReference type="Gene3D" id="2.60.40.150">
    <property type="entry name" value="C2 domain"/>
    <property type="match status" value="1"/>
</dbReference>
<evidence type="ECO:0000313" key="5">
    <source>
        <dbReference type="RefSeq" id="XP_026746941.1"/>
    </source>
</evidence>
<gene>
    <name evidence="5" type="primary">LOC113508184</name>
</gene>
<dbReference type="InterPro" id="IPR006608">
    <property type="entry name" value="CC2D1A/B_DM14"/>
</dbReference>
<feature type="compositionally biased region" description="Low complexity" evidence="2">
    <location>
        <begin position="545"/>
        <end position="559"/>
    </location>
</feature>
<feature type="compositionally biased region" description="Gly residues" evidence="2">
    <location>
        <begin position="560"/>
        <end position="576"/>
    </location>
</feature>
<accession>A0A7E5X3I3</accession>
<feature type="compositionally biased region" description="Low complexity" evidence="2">
    <location>
        <begin position="577"/>
        <end position="588"/>
    </location>
</feature>
<dbReference type="OrthoDB" id="19996at2759"/>
<organism evidence="4 5">
    <name type="scientific">Trichoplusia ni</name>
    <name type="common">Cabbage looper</name>
    <dbReference type="NCBI Taxonomy" id="7111"/>
    <lineage>
        <taxon>Eukaryota</taxon>
        <taxon>Metazoa</taxon>
        <taxon>Ecdysozoa</taxon>
        <taxon>Arthropoda</taxon>
        <taxon>Hexapoda</taxon>
        <taxon>Insecta</taxon>
        <taxon>Pterygota</taxon>
        <taxon>Neoptera</taxon>
        <taxon>Endopterygota</taxon>
        <taxon>Lepidoptera</taxon>
        <taxon>Glossata</taxon>
        <taxon>Ditrysia</taxon>
        <taxon>Noctuoidea</taxon>
        <taxon>Noctuidae</taxon>
        <taxon>Plusiinae</taxon>
        <taxon>Trichoplusia</taxon>
    </lineage>
</organism>